<dbReference type="OrthoDB" id="2014201at2759"/>
<keyword evidence="3" id="KW-1185">Reference proteome</keyword>
<dbReference type="EMBL" id="VXIT01000006">
    <property type="protein sequence ID" value="KAA6411814.1"/>
    <property type="molecule type" value="Genomic_DNA"/>
</dbReference>
<dbReference type="AlphaFoldDB" id="A0A1W5CSP2"/>
<evidence type="ECO:0000313" key="1">
    <source>
        <dbReference type="EMBL" id="KAA6411814.1"/>
    </source>
</evidence>
<proteinExistence type="predicted"/>
<accession>A0A1W5CSP2</accession>
<evidence type="ECO:0000313" key="2">
    <source>
        <dbReference type="EMBL" id="SLM33841.1"/>
    </source>
</evidence>
<dbReference type="SUPFAM" id="SSF53448">
    <property type="entry name" value="Nucleotide-diphospho-sugar transferases"/>
    <property type="match status" value="1"/>
</dbReference>
<evidence type="ECO:0000313" key="3">
    <source>
        <dbReference type="Proteomes" id="UP000192927"/>
    </source>
</evidence>
<sequence length="277" mass="32283">MVFEALHRLGSRADRVLLYPREMDTLVANSTDRDSQLLVMARDRFGVQLVPVEVKRVGRGQMKDRKDETWDESITKFLAFNQTAYERVLHFDSDVTVLKHMDELFLLPKAKVAMMRAYWHLPKLRTLTSLFVLLEPSEFELERLMEVAGGRKGDEYDMEILDRVYGDSAMVLPHQHYGLLSGEFRSRDHKNFLGNDYEAWDPERVLEEASLVHFSDWPLPKPWILWPATVVSQMVPKCKDVSGVVDCREKDIWLKLYSDFRQRRKDICALLPAPAPE</sequence>
<organism evidence="2 3">
    <name type="scientific">Lasallia pustulata</name>
    <dbReference type="NCBI Taxonomy" id="136370"/>
    <lineage>
        <taxon>Eukaryota</taxon>
        <taxon>Fungi</taxon>
        <taxon>Dikarya</taxon>
        <taxon>Ascomycota</taxon>
        <taxon>Pezizomycotina</taxon>
        <taxon>Lecanoromycetes</taxon>
        <taxon>OSLEUM clade</taxon>
        <taxon>Umbilicariomycetidae</taxon>
        <taxon>Umbilicariales</taxon>
        <taxon>Umbilicariaceae</taxon>
        <taxon>Lasallia</taxon>
    </lineage>
</organism>
<gene>
    <name evidence="1" type="ORF">FRX48_03964</name>
</gene>
<dbReference type="PANTHER" id="PTHR11183">
    <property type="entry name" value="GLYCOGENIN SUBFAMILY MEMBER"/>
    <property type="match status" value="1"/>
</dbReference>
<dbReference type="Gene3D" id="3.90.550.10">
    <property type="entry name" value="Spore Coat Polysaccharide Biosynthesis Protein SpsA, Chain A"/>
    <property type="match status" value="1"/>
</dbReference>
<dbReference type="Proteomes" id="UP000192927">
    <property type="component" value="Unassembled WGS sequence"/>
</dbReference>
<keyword evidence="2" id="KW-0808">Transferase</keyword>
<dbReference type="EMBL" id="FWEW01000140">
    <property type="protein sequence ID" value="SLM33841.1"/>
    <property type="molecule type" value="Genomic_DNA"/>
</dbReference>
<dbReference type="InterPro" id="IPR050587">
    <property type="entry name" value="GNT1/Glycosyltrans_8"/>
</dbReference>
<dbReference type="Proteomes" id="UP000324767">
    <property type="component" value="Unassembled WGS sequence"/>
</dbReference>
<protein>
    <submittedName>
        <fullName evidence="1 2">AlphaN-acetylglucosamine transferase</fullName>
    </submittedName>
</protein>
<dbReference type="InterPro" id="IPR029044">
    <property type="entry name" value="Nucleotide-diphossugar_trans"/>
</dbReference>
<evidence type="ECO:0000313" key="4">
    <source>
        <dbReference type="Proteomes" id="UP000324767"/>
    </source>
</evidence>
<reference evidence="1 4" key="3">
    <citation type="submission" date="2019-09" db="EMBL/GenBank/DDBJ databases">
        <title>The hologenome of the rock-dwelling lichen Lasallia pustulata.</title>
        <authorList>
            <person name="Greshake Tzovaras B."/>
            <person name="Segers F."/>
            <person name="Bicker A."/>
            <person name="Dal Grande F."/>
            <person name="Otte J."/>
            <person name="Hankeln T."/>
            <person name="Schmitt I."/>
            <person name="Ebersberger I."/>
        </authorList>
    </citation>
    <scope>NUCLEOTIDE SEQUENCE [LARGE SCALE GENOMIC DNA]</scope>
    <source>
        <strain evidence="1">A1-1</strain>
    </source>
</reference>
<reference evidence="3" key="1">
    <citation type="submission" date="2017-03" db="EMBL/GenBank/DDBJ databases">
        <authorList>
            <person name="Sharma R."/>
            <person name="Thines M."/>
        </authorList>
    </citation>
    <scope>NUCLEOTIDE SEQUENCE [LARGE SCALE GENOMIC DNA]</scope>
</reference>
<name>A0A1W5CSP2_9LECA</name>
<dbReference type="GO" id="GO:0016740">
    <property type="term" value="F:transferase activity"/>
    <property type="evidence" value="ECO:0007669"/>
    <property type="project" value="UniProtKB-KW"/>
</dbReference>
<reference evidence="2" key="2">
    <citation type="submission" date="2017-03" db="EMBL/GenBank/DDBJ databases">
        <authorList>
            <person name="Afonso C.L."/>
            <person name="Miller P.J."/>
            <person name="Scott M.A."/>
            <person name="Spackman E."/>
            <person name="Goraichik I."/>
            <person name="Dimitrov K.M."/>
            <person name="Suarez D.L."/>
            <person name="Swayne D.E."/>
        </authorList>
    </citation>
    <scope>NUCLEOTIDE SEQUENCE [LARGE SCALE GENOMIC DNA]</scope>
</reference>